<accession>A0A329S5P3</accession>
<evidence type="ECO:0000313" key="2">
    <source>
        <dbReference type="EMBL" id="RAW32081.1"/>
    </source>
</evidence>
<sequence length="225" mass="24543">MDWKYYAPSKWFKQAKTTGKINNKKASLRLDSGAEVSILDAAFARKVGCYIAESQRQECVGIGENVFVTSGRIKIKVTLAGSLVYFFDVTTRQKGILKRLGSQPATINQIARPSNPEEEPVKTQITLVEVSGDHNTEPTGSTSEQVARMTAADEVEKTEEPATSTQVSPDRQLTYLREPGTQPSESGGPSPDRGAEDEQVCISEGGELFAEDVEDQMAVLPEVTK</sequence>
<dbReference type="SUPFAM" id="SSF50630">
    <property type="entry name" value="Acid proteases"/>
    <property type="match status" value="1"/>
</dbReference>
<dbReference type="InterPro" id="IPR021109">
    <property type="entry name" value="Peptidase_aspartic_dom_sf"/>
</dbReference>
<dbReference type="EMBL" id="MJFZ01000293">
    <property type="protein sequence ID" value="RAW32081.1"/>
    <property type="molecule type" value="Genomic_DNA"/>
</dbReference>
<keyword evidence="3" id="KW-1185">Reference proteome</keyword>
<name>A0A329S5P3_9STRA</name>
<dbReference type="OrthoDB" id="10409699at2759"/>
<dbReference type="VEuPathDB" id="FungiDB:PC110_g11563"/>
<protein>
    <submittedName>
        <fullName evidence="2">Uncharacterized protein</fullName>
    </submittedName>
</protein>
<feature type="region of interest" description="Disordered" evidence="1">
    <location>
        <begin position="130"/>
        <end position="225"/>
    </location>
</feature>
<comment type="caution">
    <text evidence="2">The sequence shown here is derived from an EMBL/GenBank/DDBJ whole genome shotgun (WGS) entry which is preliminary data.</text>
</comment>
<evidence type="ECO:0000256" key="1">
    <source>
        <dbReference type="SAM" id="MobiDB-lite"/>
    </source>
</evidence>
<dbReference type="Proteomes" id="UP000251314">
    <property type="component" value="Unassembled WGS sequence"/>
</dbReference>
<dbReference type="Gene3D" id="2.40.70.10">
    <property type="entry name" value="Acid Proteases"/>
    <property type="match status" value="1"/>
</dbReference>
<dbReference type="AlphaFoldDB" id="A0A329S5P3"/>
<feature type="compositionally biased region" description="Polar residues" evidence="1">
    <location>
        <begin position="161"/>
        <end position="171"/>
    </location>
</feature>
<organism evidence="2 3">
    <name type="scientific">Phytophthora cactorum</name>
    <dbReference type="NCBI Taxonomy" id="29920"/>
    <lineage>
        <taxon>Eukaryota</taxon>
        <taxon>Sar</taxon>
        <taxon>Stramenopiles</taxon>
        <taxon>Oomycota</taxon>
        <taxon>Peronosporomycetes</taxon>
        <taxon>Peronosporales</taxon>
        <taxon>Peronosporaceae</taxon>
        <taxon>Phytophthora</taxon>
    </lineage>
</organism>
<proteinExistence type="predicted"/>
<evidence type="ECO:0000313" key="3">
    <source>
        <dbReference type="Proteomes" id="UP000251314"/>
    </source>
</evidence>
<gene>
    <name evidence="2" type="ORF">PC110_g11563</name>
</gene>
<reference evidence="2 3" key="1">
    <citation type="submission" date="2018-01" db="EMBL/GenBank/DDBJ databases">
        <title>Draft genome of the strawberry crown rot pathogen Phytophthora cactorum.</title>
        <authorList>
            <person name="Armitage A.D."/>
            <person name="Lysoe E."/>
            <person name="Nellist C.F."/>
            <person name="Harrison R.J."/>
            <person name="Brurberg M.B."/>
        </authorList>
    </citation>
    <scope>NUCLEOTIDE SEQUENCE [LARGE SCALE GENOMIC DNA]</scope>
    <source>
        <strain evidence="2 3">10300</strain>
    </source>
</reference>